<sequence>MKSLSVPKHNNYRHLNNSFSTPDKKPNKSRLNTQSTLKFSGEMMSVQSYLYEQAHLKEEASKKEFIRQIRNVIDNLEKSKSFKQLNQQLSKLIVGLGTCINQQEVSNQIIQLIQMIRDIVNNHQNTKQIHYNKDKAMLIQKIHELELKAKENQYQQELQIQNIEAQERIKNYQIQLEQIKQSKEQYQQIQPQKQQMNNYEKLQLKNQIQQMQQKIETLSEKEKKLIQLVKAVKSRGIDIEHIYKNINQISSRNSIITNQKNEDQLLDSTYSDFADISQFDIGQSSIKRNQKFLLD</sequence>
<accession>A0A8S1LLC2</accession>
<feature type="region of interest" description="Disordered" evidence="2">
    <location>
        <begin position="1"/>
        <end position="31"/>
    </location>
</feature>
<comment type="caution">
    <text evidence="3">The sequence shown here is derived from an EMBL/GenBank/DDBJ whole genome shotgun (WGS) entry which is preliminary data.</text>
</comment>
<evidence type="ECO:0000313" key="3">
    <source>
        <dbReference type="EMBL" id="CAD8063574.1"/>
    </source>
</evidence>
<evidence type="ECO:0000256" key="1">
    <source>
        <dbReference type="SAM" id="Coils"/>
    </source>
</evidence>
<reference evidence="3" key="1">
    <citation type="submission" date="2021-01" db="EMBL/GenBank/DDBJ databases">
        <authorList>
            <consortium name="Genoscope - CEA"/>
            <person name="William W."/>
        </authorList>
    </citation>
    <scope>NUCLEOTIDE SEQUENCE</scope>
</reference>
<dbReference type="Proteomes" id="UP000688137">
    <property type="component" value="Unassembled WGS sequence"/>
</dbReference>
<evidence type="ECO:0000313" key="4">
    <source>
        <dbReference type="Proteomes" id="UP000688137"/>
    </source>
</evidence>
<proteinExistence type="predicted"/>
<keyword evidence="4" id="KW-1185">Reference proteome</keyword>
<evidence type="ECO:0000256" key="2">
    <source>
        <dbReference type="SAM" id="MobiDB-lite"/>
    </source>
</evidence>
<dbReference type="EMBL" id="CAJJDM010000034">
    <property type="protein sequence ID" value="CAD8063574.1"/>
    <property type="molecule type" value="Genomic_DNA"/>
</dbReference>
<dbReference type="AlphaFoldDB" id="A0A8S1LLC2"/>
<name>A0A8S1LLC2_PARPR</name>
<protein>
    <submittedName>
        <fullName evidence="3">Uncharacterized protein</fullName>
    </submittedName>
</protein>
<organism evidence="3 4">
    <name type="scientific">Paramecium primaurelia</name>
    <dbReference type="NCBI Taxonomy" id="5886"/>
    <lineage>
        <taxon>Eukaryota</taxon>
        <taxon>Sar</taxon>
        <taxon>Alveolata</taxon>
        <taxon>Ciliophora</taxon>
        <taxon>Intramacronucleata</taxon>
        <taxon>Oligohymenophorea</taxon>
        <taxon>Peniculida</taxon>
        <taxon>Parameciidae</taxon>
        <taxon>Paramecium</taxon>
    </lineage>
</organism>
<dbReference type="OMA" id="MKAQERI"/>
<keyword evidence="1" id="KW-0175">Coiled coil</keyword>
<feature type="coiled-coil region" evidence="1">
    <location>
        <begin position="155"/>
        <end position="228"/>
    </location>
</feature>
<gene>
    <name evidence="3" type="ORF">PPRIM_AZ9-3.1.T0350033</name>
</gene>